<accession>A0AAV2FF15</accession>
<evidence type="ECO:0000256" key="1">
    <source>
        <dbReference type="SAM" id="MobiDB-lite"/>
    </source>
</evidence>
<dbReference type="AlphaFoldDB" id="A0AAV2FF15"/>
<evidence type="ECO:0000313" key="2">
    <source>
        <dbReference type="EMBL" id="CAL1396612.1"/>
    </source>
</evidence>
<protein>
    <recommendedName>
        <fullName evidence="4">BED-type domain-containing protein</fullName>
    </recommendedName>
</protein>
<organism evidence="2 3">
    <name type="scientific">Linum trigynum</name>
    <dbReference type="NCBI Taxonomy" id="586398"/>
    <lineage>
        <taxon>Eukaryota</taxon>
        <taxon>Viridiplantae</taxon>
        <taxon>Streptophyta</taxon>
        <taxon>Embryophyta</taxon>
        <taxon>Tracheophyta</taxon>
        <taxon>Spermatophyta</taxon>
        <taxon>Magnoliopsida</taxon>
        <taxon>eudicotyledons</taxon>
        <taxon>Gunneridae</taxon>
        <taxon>Pentapetalae</taxon>
        <taxon>rosids</taxon>
        <taxon>fabids</taxon>
        <taxon>Malpighiales</taxon>
        <taxon>Linaceae</taxon>
        <taxon>Linum</taxon>
    </lineage>
</organism>
<dbReference type="PANTHER" id="PTHR46951:SF2">
    <property type="entry name" value="BED-TYPE DOMAIN-CONTAINING PROTEIN"/>
    <property type="match status" value="1"/>
</dbReference>
<feature type="compositionally biased region" description="Polar residues" evidence="1">
    <location>
        <begin position="74"/>
        <end position="85"/>
    </location>
</feature>
<keyword evidence="3" id="KW-1185">Reference proteome</keyword>
<feature type="region of interest" description="Disordered" evidence="1">
    <location>
        <begin position="52"/>
        <end position="116"/>
    </location>
</feature>
<reference evidence="2 3" key="1">
    <citation type="submission" date="2024-04" db="EMBL/GenBank/DDBJ databases">
        <authorList>
            <person name="Fracassetti M."/>
        </authorList>
    </citation>
    <scope>NUCLEOTIDE SEQUENCE [LARGE SCALE GENOMIC DNA]</scope>
</reference>
<sequence length="116" mass="12720">MWHKCLLCSHVIKGGVINRVKQHLAGRKGDGSPCPQVTHDIQVRFRALLDESARPKVGSRKRNESEDVDESDEQINTSSTISKPQPSFFAPRTTPGAQPGIRSAFAGKEAKKNADI</sequence>
<proteinExistence type="predicted"/>
<evidence type="ECO:0008006" key="4">
    <source>
        <dbReference type="Google" id="ProtNLM"/>
    </source>
</evidence>
<dbReference type="PANTHER" id="PTHR46951">
    <property type="entry name" value="BED-TYPE DOMAIN-CONTAINING PROTEIN"/>
    <property type="match status" value="1"/>
</dbReference>
<dbReference type="Proteomes" id="UP001497516">
    <property type="component" value="Chromosome 6"/>
</dbReference>
<evidence type="ECO:0000313" key="3">
    <source>
        <dbReference type="Proteomes" id="UP001497516"/>
    </source>
</evidence>
<name>A0AAV2FF15_9ROSI</name>
<dbReference type="EMBL" id="OZ034819">
    <property type="protein sequence ID" value="CAL1396612.1"/>
    <property type="molecule type" value="Genomic_DNA"/>
</dbReference>
<gene>
    <name evidence="2" type="ORF">LTRI10_LOCUS36967</name>
</gene>